<dbReference type="KEGG" id="vg:55604651"/>
<sequence>MQYILTEEEYKELKAFQKRNVMDNKEKLQQLCTKIANTMPVFYWNRKEAEIWGCIHNEAIDNEVWEEVTEPGVEVKYTSGYCDECPVQDICPTEYKRWSK</sequence>
<proteinExistence type="predicted"/>
<evidence type="ECO:0000313" key="2">
    <source>
        <dbReference type="Proteomes" id="UP000226092"/>
    </source>
</evidence>
<dbReference type="GeneID" id="55604651"/>
<accession>A0A223LE48</accession>
<organism evidence="1 2">
    <name type="scientific">Aeromonas phage AS-zj</name>
    <dbReference type="NCBI Taxonomy" id="2024208"/>
    <lineage>
        <taxon>Viruses</taxon>
        <taxon>Duplodnaviria</taxon>
        <taxon>Heunggongvirae</taxon>
        <taxon>Uroviricota</taxon>
        <taxon>Caudoviricetes</taxon>
        <taxon>Pantevenvirales</taxon>
        <taxon>Straboviridae</taxon>
        <taxon>Emmerichvirinae</taxon>
        <taxon>Ceceduovirus</taxon>
        <taxon>Ceceduovirus aszj</taxon>
    </lineage>
</organism>
<dbReference type="EMBL" id="MF448340">
    <property type="protein sequence ID" value="ASU00268.1"/>
    <property type="molecule type" value="Genomic_DNA"/>
</dbReference>
<dbReference type="Proteomes" id="UP000226092">
    <property type="component" value="Segment"/>
</dbReference>
<evidence type="ECO:0000313" key="1">
    <source>
        <dbReference type="EMBL" id="ASU00268.1"/>
    </source>
</evidence>
<protein>
    <submittedName>
        <fullName evidence="1">Uncharacterized protein</fullName>
    </submittedName>
</protein>
<keyword evidence="2" id="KW-1185">Reference proteome</keyword>
<dbReference type="RefSeq" id="YP_009834584.1">
    <property type="nucleotide sequence ID" value="NC_048673.1"/>
</dbReference>
<reference evidence="1 2" key="1">
    <citation type="submission" date="2017-07" db="EMBL/GenBank/DDBJ databases">
        <title>In vitro design and evaluation of phage cocktails against multidrug-resistant Aeromonas salmonicida.</title>
        <authorList>
            <person name="Chen L."/>
            <person name="Yuan S."/>
            <person name="Ma Y."/>
        </authorList>
    </citation>
    <scope>NUCLEOTIDE SEQUENCE [LARGE SCALE GENOMIC DNA]</scope>
</reference>
<name>A0A223LE48_9CAUD</name>